<dbReference type="SUPFAM" id="SSF57716">
    <property type="entry name" value="Glucocorticoid receptor-like (DNA-binding domain)"/>
    <property type="match status" value="1"/>
</dbReference>
<evidence type="ECO:0000256" key="8">
    <source>
        <dbReference type="ARBA" id="ARBA00023170"/>
    </source>
</evidence>
<evidence type="ECO:0000256" key="5">
    <source>
        <dbReference type="ARBA" id="ARBA00023015"/>
    </source>
</evidence>
<name>A0A1I7XAL0_HETBA</name>
<dbReference type="GO" id="GO:0003700">
    <property type="term" value="F:DNA-binding transcription factor activity"/>
    <property type="evidence" value="ECO:0007669"/>
    <property type="project" value="InterPro"/>
</dbReference>
<evidence type="ECO:0000313" key="11">
    <source>
        <dbReference type="Proteomes" id="UP000095283"/>
    </source>
</evidence>
<evidence type="ECO:0000256" key="6">
    <source>
        <dbReference type="ARBA" id="ARBA00023125"/>
    </source>
</evidence>
<keyword evidence="9" id="KW-0539">Nucleus</keyword>
<keyword evidence="5" id="KW-0805">Transcription regulation</keyword>
<comment type="similarity">
    <text evidence="1">Belongs to the nuclear hormone receptor family.</text>
</comment>
<keyword evidence="3" id="KW-0863">Zinc-finger</keyword>
<dbReference type="InterPro" id="IPR013088">
    <property type="entry name" value="Znf_NHR/GATA"/>
</dbReference>
<dbReference type="InterPro" id="IPR050234">
    <property type="entry name" value="Nuclear_hormone_rcpt_NR1"/>
</dbReference>
<keyword evidence="6" id="KW-0238">DNA-binding</keyword>
<dbReference type="PROSITE" id="PS51030">
    <property type="entry name" value="NUCLEAR_REC_DBD_2"/>
    <property type="match status" value="1"/>
</dbReference>
<feature type="domain" description="Nuclear receptor" evidence="10">
    <location>
        <begin position="154"/>
        <end position="204"/>
    </location>
</feature>
<keyword evidence="8" id="KW-0675">Receptor</keyword>
<dbReference type="InterPro" id="IPR001628">
    <property type="entry name" value="Znf_hrmn_rcpt"/>
</dbReference>
<dbReference type="GO" id="GO:0043565">
    <property type="term" value="F:sequence-specific DNA binding"/>
    <property type="evidence" value="ECO:0007669"/>
    <property type="project" value="InterPro"/>
</dbReference>
<evidence type="ECO:0000256" key="9">
    <source>
        <dbReference type="ARBA" id="ARBA00023242"/>
    </source>
</evidence>
<reference evidence="12" key="1">
    <citation type="submission" date="2016-11" db="UniProtKB">
        <authorList>
            <consortium name="WormBaseParasite"/>
        </authorList>
    </citation>
    <scope>IDENTIFICATION</scope>
</reference>
<dbReference type="PANTHER" id="PTHR24082">
    <property type="entry name" value="NUCLEAR HORMONE RECEPTOR"/>
    <property type="match status" value="1"/>
</dbReference>
<evidence type="ECO:0000256" key="4">
    <source>
        <dbReference type="ARBA" id="ARBA00022833"/>
    </source>
</evidence>
<evidence type="ECO:0000256" key="3">
    <source>
        <dbReference type="ARBA" id="ARBA00022771"/>
    </source>
</evidence>
<dbReference type="AlphaFoldDB" id="A0A1I7XAL0"/>
<keyword evidence="4" id="KW-0862">Zinc</keyword>
<dbReference type="Gene3D" id="3.30.50.10">
    <property type="entry name" value="Erythroid Transcription Factor GATA-1, subunit A"/>
    <property type="match status" value="1"/>
</dbReference>
<dbReference type="GO" id="GO:0008270">
    <property type="term" value="F:zinc ion binding"/>
    <property type="evidence" value="ECO:0007669"/>
    <property type="project" value="UniProtKB-KW"/>
</dbReference>
<evidence type="ECO:0000313" key="12">
    <source>
        <dbReference type="WBParaSite" id="Hba_14485"/>
    </source>
</evidence>
<dbReference type="SMART" id="SM00399">
    <property type="entry name" value="ZnF_C4"/>
    <property type="match status" value="1"/>
</dbReference>
<evidence type="ECO:0000256" key="2">
    <source>
        <dbReference type="ARBA" id="ARBA00022723"/>
    </source>
</evidence>
<dbReference type="WBParaSite" id="Hba_14485">
    <property type="protein sequence ID" value="Hba_14485"/>
    <property type="gene ID" value="Hba_14485"/>
</dbReference>
<keyword evidence="7" id="KW-0804">Transcription</keyword>
<evidence type="ECO:0000256" key="7">
    <source>
        <dbReference type="ARBA" id="ARBA00023163"/>
    </source>
</evidence>
<dbReference type="Proteomes" id="UP000095283">
    <property type="component" value="Unplaced"/>
</dbReference>
<sequence length="204" mass="21415">MNGTRPTNENKQRSVLQAATYSGTMFYTLFTGPNGNSKPPEMDFSRATLPNSNLFGYTMGLPSTIPAVIPTPAEIILSATVSGFIQGNTPISPSVFLQKPNIDLNVLPSSSKTSSSSQPSGNVVTNIASIAKQEPTSSSNSEPATPMIVERRSVPACAICGADSTGIHFGVDACAACSAFFRRTVVLNKEYGCNKDGNCVVLKG</sequence>
<evidence type="ECO:0000259" key="10">
    <source>
        <dbReference type="PROSITE" id="PS51030"/>
    </source>
</evidence>
<accession>A0A1I7XAL0</accession>
<keyword evidence="11" id="KW-1185">Reference proteome</keyword>
<protein>
    <submittedName>
        <fullName evidence="12">Nuclear receptor domain-containing protein</fullName>
    </submittedName>
</protein>
<keyword evidence="2" id="KW-0479">Metal-binding</keyword>
<organism evidence="11 12">
    <name type="scientific">Heterorhabditis bacteriophora</name>
    <name type="common">Entomopathogenic nematode worm</name>
    <dbReference type="NCBI Taxonomy" id="37862"/>
    <lineage>
        <taxon>Eukaryota</taxon>
        <taxon>Metazoa</taxon>
        <taxon>Ecdysozoa</taxon>
        <taxon>Nematoda</taxon>
        <taxon>Chromadorea</taxon>
        <taxon>Rhabditida</taxon>
        <taxon>Rhabditina</taxon>
        <taxon>Rhabditomorpha</taxon>
        <taxon>Strongyloidea</taxon>
        <taxon>Heterorhabditidae</taxon>
        <taxon>Heterorhabditis</taxon>
    </lineage>
</organism>
<evidence type="ECO:0000256" key="1">
    <source>
        <dbReference type="ARBA" id="ARBA00005993"/>
    </source>
</evidence>
<dbReference type="PROSITE" id="PS00031">
    <property type="entry name" value="NUCLEAR_REC_DBD_1"/>
    <property type="match status" value="1"/>
</dbReference>
<dbReference type="PRINTS" id="PR00047">
    <property type="entry name" value="STROIDFINGER"/>
</dbReference>
<proteinExistence type="inferred from homology"/>
<dbReference type="Pfam" id="PF00105">
    <property type="entry name" value="zf-C4"/>
    <property type="match status" value="1"/>
</dbReference>